<comment type="caution">
    <text evidence="2">The sequence shown here is derived from an EMBL/GenBank/DDBJ whole genome shotgun (WGS) entry which is preliminary data.</text>
</comment>
<protein>
    <submittedName>
        <fullName evidence="2">Uncharacterized protein</fullName>
    </submittedName>
</protein>
<feature type="compositionally biased region" description="Basic and acidic residues" evidence="1">
    <location>
        <begin position="373"/>
        <end position="392"/>
    </location>
</feature>
<dbReference type="AlphaFoldDB" id="A0ABD0YMB0"/>
<feature type="region of interest" description="Disordered" evidence="1">
    <location>
        <begin position="249"/>
        <end position="392"/>
    </location>
</feature>
<accession>A0ABD0YMB0</accession>
<gene>
    <name evidence="2" type="ORF">AAG570_010361</name>
</gene>
<feature type="region of interest" description="Disordered" evidence="1">
    <location>
        <begin position="126"/>
        <end position="165"/>
    </location>
</feature>
<organism evidence="2 3">
    <name type="scientific">Ranatra chinensis</name>
    <dbReference type="NCBI Taxonomy" id="642074"/>
    <lineage>
        <taxon>Eukaryota</taxon>
        <taxon>Metazoa</taxon>
        <taxon>Ecdysozoa</taxon>
        <taxon>Arthropoda</taxon>
        <taxon>Hexapoda</taxon>
        <taxon>Insecta</taxon>
        <taxon>Pterygota</taxon>
        <taxon>Neoptera</taxon>
        <taxon>Paraneoptera</taxon>
        <taxon>Hemiptera</taxon>
        <taxon>Heteroptera</taxon>
        <taxon>Panheteroptera</taxon>
        <taxon>Nepomorpha</taxon>
        <taxon>Nepidae</taxon>
        <taxon>Ranatrinae</taxon>
        <taxon>Ranatra</taxon>
    </lineage>
</organism>
<dbReference type="Proteomes" id="UP001558652">
    <property type="component" value="Unassembled WGS sequence"/>
</dbReference>
<reference evidence="2 3" key="1">
    <citation type="submission" date="2024-07" db="EMBL/GenBank/DDBJ databases">
        <title>Chromosome-level genome assembly of the water stick insect Ranatra chinensis (Heteroptera: Nepidae).</title>
        <authorList>
            <person name="Liu X."/>
        </authorList>
    </citation>
    <scope>NUCLEOTIDE SEQUENCE [LARGE SCALE GENOMIC DNA]</scope>
    <source>
        <strain evidence="2">Cailab_2021Rc</strain>
        <tissue evidence="2">Muscle</tissue>
    </source>
</reference>
<proteinExistence type="predicted"/>
<feature type="compositionally biased region" description="Basic and acidic residues" evidence="1">
    <location>
        <begin position="140"/>
        <end position="161"/>
    </location>
</feature>
<name>A0ABD0YMB0_9HEMI</name>
<keyword evidence="3" id="KW-1185">Reference proteome</keyword>
<sequence length="392" mass="44480">MSHQYFQERLNALEPPIDGTLFQNVITFLGMGNFQWMRMAVTNIAVGVDKVELCTYVPLALPGFARFGHIDERCIKRNLPRSALNEVEDDNWKCYCCNVKPLYALRANCWAAQEYAAVVKKKPSENSRKRKLEASSGGEDSSKEEKIKKNKSMKIEEEPHAKQTKKHIKAAAAKLSDFLGDTVTMIELVKKKGIEYKNKKATTRTLKNVDSVVDFAKKVDTMLENIEKSSMKMRENLNNFIESWKKSVEETSISSSENVEEIEAEEGRLEEKNKDIDIEGELKEVDKNGRGDEDDQKANSDREREVEEGNKEESEINSDTERTEEENVKGDRDESSVEIGVKKIAPPTDSTDEGPERSLVFDEAVTPVAGLNDNREESTGREKHERMETDKA</sequence>
<dbReference type="EMBL" id="JBFDAA010000005">
    <property type="protein sequence ID" value="KAL1132406.1"/>
    <property type="molecule type" value="Genomic_DNA"/>
</dbReference>
<evidence type="ECO:0000256" key="1">
    <source>
        <dbReference type="SAM" id="MobiDB-lite"/>
    </source>
</evidence>
<feature type="compositionally biased region" description="Basic and acidic residues" evidence="1">
    <location>
        <begin position="265"/>
        <end position="335"/>
    </location>
</feature>
<evidence type="ECO:0000313" key="3">
    <source>
        <dbReference type="Proteomes" id="UP001558652"/>
    </source>
</evidence>
<evidence type="ECO:0000313" key="2">
    <source>
        <dbReference type="EMBL" id="KAL1132406.1"/>
    </source>
</evidence>